<comment type="caution">
    <text evidence="2">The sequence shown here is derived from an EMBL/GenBank/DDBJ whole genome shotgun (WGS) entry which is preliminary data.</text>
</comment>
<dbReference type="InterPro" id="IPR003782">
    <property type="entry name" value="SCO1/SenC"/>
</dbReference>
<dbReference type="FunFam" id="3.40.30.10:FF:000013">
    <property type="entry name" value="Blast:Protein SCO1 homolog, mitochondrial"/>
    <property type="match status" value="1"/>
</dbReference>
<dbReference type="EMBL" id="AUZZ01003069">
    <property type="protein sequence ID" value="EQD58035.1"/>
    <property type="molecule type" value="Genomic_DNA"/>
</dbReference>
<dbReference type="AlphaFoldDB" id="T1BVV9"/>
<evidence type="ECO:0000313" key="2">
    <source>
        <dbReference type="EMBL" id="EQD58035.1"/>
    </source>
</evidence>
<organism evidence="2">
    <name type="scientific">mine drainage metagenome</name>
    <dbReference type="NCBI Taxonomy" id="410659"/>
    <lineage>
        <taxon>unclassified sequences</taxon>
        <taxon>metagenomes</taxon>
        <taxon>ecological metagenomes</taxon>
    </lineage>
</organism>
<feature type="non-terminal residue" evidence="2">
    <location>
        <position position="1"/>
    </location>
</feature>
<dbReference type="Pfam" id="PF02630">
    <property type="entry name" value="SCO1-SenC"/>
    <property type="match status" value="1"/>
</dbReference>
<reference evidence="2" key="2">
    <citation type="journal article" date="2014" name="ISME J.">
        <title>Microbial stratification in low pH oxic and suboxic macroscopic growths along an acid mine drainage.</title>
        <authorList>
            <person name="Mendez-Garcia C."/>
            <person name="Mesa V."/>
            <person name="Sprenger R.R."/>
            <person name="Richter M."/>
            <person name="Diez M.S."/>
            <person name="Solano J."/>
            <person name="Bargiela R."/>
            <person name="Golyshina O.V."/>
            <person name="Manteca A."/>
            <person name="Ramos J.L."/>
            <person name="Gallego J.R."/>
            <person name="Llorente I."/>
            <person name="Martins Dos Santos V.A."/>
            <person name="Jensen O.N."/>
            <person name="Pelaez A.I."/>
            <person name="Sanchez J."/>
            <person name="Ferrer M."/>
        </authorList>
    </citation>
    <scope>NUCLEOTIDE SEQUENCE</scope>
</reference>
<dbReference type="CDD" id="cd02968">
    <property type="entry name" value="SCO"/>
    <property type="match status" value="1"/>
</dbReference>
<dbReference type="InterPro" id="IPR036249">
    <property type="entry name" value="Thioredoxin-like_sf"/>
</dbReference>
<reference evidence="2" key="1">
    <citation type="submission" date="2013-08" db="EMBL/GenBank/DDBJ databases">
        <authorList>
            <person name="Mendez C."/>
            <person name="Richter M."/>
            <person name="Ferrer M."/>
            <person name="Sanchez J."/>
        </authorList>
    </citation>
    <scope>NUCLEOTIDE SEQUENCE</scope>
</reference>
<name>T1BVV9_9ZZZZ</name>
<evidence type="ECO:0000256" key="1">
    <source>
        <dbReference type="ARBA" id="ARBA00010996"/>
    </source>
</evidence>
<dbReference type="Gene3D" id="3.40.30.10">
    <property type="entry name" value="Glutaredoxin"/>
    <property type="match status" value="1"/>
</dbReference>
<sequence>WLLTDVRGHLPDLRFHLINDLGQPVTGASYRGKAVLLYFGYTHCPDVCPTTLAHLTVVLQNLGPLAQHVRVLFVSVDPKRDTPALLHAYTSAFGPHIIGLTGTPDAIARVAKRYRVAYSYGKPDASGNYVVNHSAAIFIFDARGRARLLATESNSVAQLTHDLHLLLTEPKA</sequence>
<comment type="similarity">
    <text evidence="1">Belongs to the SCO1/2 family.</text>
</comment>
<gene>
    <name evidence="2" type="ORF">B2A_04557</name>
</gene>
<protein>
    <submittedName>
        <fullName evidence="2">Electron transport protein SCO1/SenC</fullName>
    </submittedName>
</protein>
<dbReference type="PANTHER" id="PTHR12151">
    <property type="entry name" value="ELECTRON TRANSPORT PROTIN SCO1/SENC FAMILY MEMBER"/>
    <property type="match status" value="1"/>
</dbReference>
<accession>T1BVV9</accession>
<dbReference type="SUPFAM" id="SSF52833">
    <property type="entry name" value="Thioredoxin-like"/>
    <property type="match status" value="1"/>
</dbReference>
<proteinExistence type="inferred from homology"/>
<dbReference type="PANTHER" id="PTHR12151:SF25">
    <property type="entry name" value="LINALOOL DEHYDRATASE_ISOMERASE DOMAIN-CONTAINING PROTEIN"/>
    <property type="match status" value="1"/>
</dbReference>